<evidence type="ECO:0000256" key="1">
    <source>
        <dbReference type="SAM" id="MobiDB-lite"/>
    </source>
</evidence>
<feature type="domain" description="Opine dehydrogenase" evidence="2">
    <location>
        <begin position="284"/>
        <end position="492"/>
    </location>
</feature>
<organism evidence="3 4">
    <name type="scientific">Stephanodiscus triporus</name>
    <dbReference type="NCBI Taxonomy" id="2934178"/>
    <lineage>
        <taxon>Eukaryota</taxon>
        <taxon>Sar</taxon>
        <taxon>Stramenopiles</taxon>
        <taxon>Ochrophyta</taxon>
        <taxon>Bacillariophyta</taxon>
        <taxon>Coscinodiscophyceae</taxon>
        <taxon>Thalassiosirophycidae</taxon>
        <taxon>Stephanodiscales</taxon>
        <taxon>Stephanodiscaceae</taxon>
        <taxon>Stephanodiscus</taxon>
    </lineage>
</organism>
<keyword evidence="4" id="KW-1185">Reference proteome</keyword>
<evidence type="ECO:0000259" key="2">
    <source>
        <dbReference type="Pfam" id="PF02317"/>
    </source>
</evidence>
<dbReference type="InterPro" id="IPR008927">
    <property type="entry name" value="6-PGluconate_DH-like_C_sf"/>
</dbReference>
<feature type="region of interest" description="Disordered" evidence="1">
    <location>
        <begin position="1"/>
        <end position="26"/>
    </location>
</feature>
<feature type="region of interest" description="Disordered" evidence="1">
    <location>
        <begin position="185"/>
        <end position="212"/>
    </location>
</feature>
<dbReference type="AlphaFoldDB" id="A0ABD3MZC8"/>
<feature type="region of interest" description="Disordered" evidence="1">
    <location>
        <begin position="304"/>
        <end position="344"/>
    </location>
</feature>
<dbReference type="Pfam" id="PF02317">
    <property type="entry name" value="Octopine_DH"/>
    <property type="match status" value="1"/>
</dbReference>
<feature type="compositionally biased region" description="Pro residues" evidence="1">
    <location>
        <begin position="189"/>
        <end position="201"/>
    </location>
</feature>
<protein>
    <recommendedName>
        <fullName evidence="2">Opine dehydrogenase domain-containing protein</fullName>
    </recommendedName>
</protein>
<evidence type="ECO:0000313" key="3">
    <source>
        <dbReference type="EMBL" id="KAL3767301.1"/>
    </source>
</evidence>
<dbReference type="Proteomes" id="UP001530315">
    <property type="component" value="Unassembled WGS sequence"/>
</dbReference>
<proteinExistence type="predicted"/>
<sequence length="542" mass="59245">MGHDPMIWSPSADHDPVAGTTTTTKTKRTTMRSTGALRLDFDVRSALTPRELVSDNDGVLLLALPANGHRRVMDRLAPEIVDRILPPSDAAGGGVGGAMHVIISSHASLGAVYFMGLLREECRRRITRRRTYEDDRDDDRGEGGEVVDEILRGVRITAWGTTVVTARKTSEVSVHVPTVRRLVDYCTVPPSPPPQSTPPPASSSSSKGGGDVRYAWGREKTMSSRIKTTTITATHTMDVATSTAVRDTASAATSTTKRESLLRDDDHDLCTALFGPRFRRRDGGLLAISLSNLNPQNHLGIVLGNMSRMDPPPPPPPLHPPGEPSLTLSSSPSSSPWPSWYQGENVTPNVGRLMEALDRERLDIVRSLGVDVRTIHEHFSWSFDVPMETPVGKNDNGEEEDVDDEVPASASAANTTSNMTSRRKATRPLTVSEMNQMMHHHLNNDVLGPATPNTRYVLEDVPYGLVPTVLLGRAVGRPAILHESGIRILSAMYGRDFMAENDLLQGLGLLTVDSDHADRRDDDDDITPTLERWRKMAYSGSL</sequence>
<accession>A0ABD3MZC8</accession>
<feature type="compositionally biased region" description="Pro residues" evidence="1">
    <location>
        <begin position="310"/>
        <end position="323"/>
    </location>
</feature>
<feature type="region of interest" description="Disordered" evidence="1">
    <location>
        <begin position="393"/>
        <end position="424"/>
    </location>
</feature>
<dbReference type="InterPro" id="IPR013328">
    <property type="entry name" value="6PGD_dom2"/>
</dbReference>
<feature type="compositionally biased region" description="Acidic residues" evidence="1">
    <location>
        <begin position="397"/>
        <end position="406"/>
    </location>
</feature>
<gene>
    <name evidence="3" type="ORF">ACHAW5_001706</name>
</gene>
<feature type="compositionally biased region" description="Low complexity" evidence="1">
    <location>
        <begin position="408"/>
        <end position="420"/>
    </location>
</feature>
<dbReference type="EMBL" id="JALLAZ020001709">
    <property type="protein sequence ID" value="KAL3767301.1"/>
    <property type="molecule type" value="Genomic_DNA"/>
</dbReference>
<feature type="compositionally biased region" description="Low complexity" evidence="1">
    <location>
        <begin position="324"/>
        <end position="339"/>
    </location>
</feature>
<name>A0ABD3MZC8_9STRA</name>
<comment type="caution">
    <text evidence="3">The sequence shown here is derived from an EMBL/GenBank/DDBJ whole genome shotgun (WGS) entry which is preliminary data.</text>
</comment>
<evidence type="ECO:0000313" key="4">
    <source>
        <dbReference type="Proteomes" id="UP001530315"/>
    </source>
</evidence>
<dbReference type="SUPFAM" id="SSF48179">
    <property type="entry name" value="6-phosphogluconate dehydrogenase C-terminal domain-like"/>
    <property type="match status" value="1"/>
</dbReference>
<dbReference type="InterPro" id="IPR003421">
    <property type="entry name" value="Opine_DH"/>
</dbReference>
<dbReference type="Gene3D" id="1.10.1040.10">
    <property type="entry name" value="N-(1-d-carboxylethyl)-l-norvaline Dehydrogenase, domain 2"/>
    <property type="match status" value="1"/>
</dbReference>
<reference evidence="3 4" key="1">
    <citation type="submission" date="2024-10" db="EMBL/GenBank/DDBJ databases">
        <title>Updated reference genomes for cyclostephanoid diatoms.</title>
        <authorList>
            <person name="Roberts W.R."/>
            <person name="Alverson A.J."/>
        </authorList>
    </citation>
    <scope>NUCLEOTIDE SEQUENCE [LARGE SCALE GENOMIC DNA]</scope>
    <source>
        <strain evidence="3 4">AJA276-08</strain>
    </source>
</reference>